<name>A0A8H7EMJ7_9FUNG</name>
<evidence type="ECO:0000256" key="5">
    <source>
        <dbReference type="SAM" id="MobiDB-lite"/>
    </source>
</evidence>
<sequence>MSWFGWNTKKQEEQNDSVPKMTLQDPENHALAVPEFPARNGPQRLAAAATPQPKGRQKVRLEPGHSPLDWARLKSSGKDLRGVPQLGRYTLEDIRQHNTIDDAWTAIQGKVYNMTAYVKFHPGGVKDLMRIAGRDGTKLFMLTHAWVNVDFMLDACMVGFLVQSKPREDNDDDDD</sequence>
<dbReference type="Proteomes" id="UP000605846">
    <property type="component" value="Unassembled WGS sequence"/>
</dbReference>
<dbReference type="GO" id="GO:0004128">
    <property type="term" value="F:cytochrome-b5 reductase activity, acting on NAD(P)H"/>
    <property type="evidence" value="ECO:0007669"/>
    <property type="project" value="TreeGrafter"/>
</dbReference>
<keyword evidence="8" id="KW-1185">Reference proteome</keyword>
<evidence type="ECO:0000256" key="4">
    <source>
        <dbReference type="RuleBase" id="RU362121"/>
    </source>
</evidence>
<accession>A0A8H7EMJ7</accession>
<dbReference type="InterPro" id="IPR036400">
    <property type="entry name" value="Cyt_B5-like_heme/steroid_sf"/>
</dbReference>
<evidence type="ECO:0000313" key="8">
    <source>
        <dbReference type="Proteomes" id="UP000605846"/>
    </source>
</evidence>
<dbReference type="AlphaFoldDB" id="A0A8H7EMJ7"/>
<reference evidence="7" key="1">
    <citation type="submission" date="2020-01" db="EMBL/GenBank/DDBJ databases">
        <title>Genome Sequencing of Three Apophysomyces-Like Fungal Strains Confirms a Novel Fungal Genus in the Mucoromycota with divergent Burkholderia-like Endosymbiotic Bacteria.</title>
        <authorList>
            <person name="Stajich J.E."/>
            <person name="Macias A.M."/>
            <person name="Carter-House D."/>
            <person name="Lovett B."/>
            <person name="Kasson L.R."/>
            <person name="Berry K."/>
            <person name="Grigoriev I."/>
            <person name="Chang Y."/>
            <person name="Spatafora J."/>
            <person name="Kasson M.T."/>
        </authorList>
    </citation>
    <scope>NUCLEOTIDE SEQUENCE</scope>
    <source>
        <strain evidence="7">NRRL A-21654</strain>
    </source>
</reference>
<evidence type="ECO:0000256" key="2">
    <source>
        <dbReference type="ARBA" id="ARBA00022723"/>
    </source>
</evidence>
<organism evidence="7 8">
    <name type="scientific">Apophysomyces ossiformis</name>
    <dbReference type="NCBI Taxonomy" id="679940"/>
    <lineage>
        <taxon>Eukaryota</taxon>
        <taxon>Fungi</taxon>
        <taxon>Fungi incertae sedis</taxon>
        <taxon>Mucoromycota</taxon>
        <taxon>Mucoromycotina</taxon>
        <taxon>Mucoromycetes</taxon>
        <taxon>Mucorales</taxon>
        <taxon>Mucorineae</taxon>
        <taxon>Mucoraceae</taxon>
        <taxon>Apophysomyces</taxon>
    </lineage>
</organism>
<dbReference type="SMART" id="SM01117">
    <property type="entry name" value="Cyt-b5"/>
    <property type="match status" value="1"/>
</dbReference>
<keyword evidence="3 4" id="KW-0408">Iron</keyword>
<protein>
    <recommendedName>
        <fullName evidence="6">Cytochrome b5 heme-binding domain-containing protein</fullName>
    </recommendedName>
</protein>
<dbReference type="GO" id="GO:0005737">
    <property type="term" value="C:cytoplasm"/>
    <property type="evidence" value="ECO:0007669"/>
    <property type="project" value="TreeGrafter"/>
</dbReference>
<dbReference type="PANTHER" id="PTHR46237">
    <property type="entry name" value="CYTOCHROME B5 REDUCTASE 4 FAMILY MEMBER"/>
    <property type="match status" value="1"/>
</dbReference>
<dbReference type="SUPFAM" id="SSF55856">
    <property type="entry name" value="Cytochrome b5-like heme/steroid binding domain"/>
    <property type="match status" value="1"/>
</dbReference>
<keyword evidence="2 4" id="KW-0479">Metal-binding</keyword>
<evidence type="ECO:0000256" key="3">
    <source>
        <dbReference type="ARBA" id="ARBA00023004"/>
    </source>
</evidence>
<comment type="caution">
    <text evidence="7">The sequence shown here is derived from an EMBL/GenBank/DDBJ whole genome shotgun (WGS) entry which is preliminary data.</text>
</comment>
<dbReference type="Gene3D" id="3.10.120.10">
    <property type="entry name" value="Cytochrome b5-like heme/steroid binding domain"/>
    <property type="match status" value="1"/>
</dbReference>
<evidence type="ECO:0000259" key="6">
    <source>
        <dbReference type="PROSITE" id="PS50255"/>
    </source>
</evidence>
<dbReference type="Pfam" id="PF00173">
    <property type="entry name" value="Cyt-b5"/>
    <property type="match status" value="1"/>
</dbReference>
<keyword evidence="1 4" id="KW-0349">Heme</keyword>
<dbReference type="InterPro" id="IPR051872">
    <property type="entry name" value="Cytochrome_b5/Flavoprotein_Rdt"/>
</dbReference>
<feature type="region of interest" description="Disordered" evidence="5">
    <location>
        <begin position="34"/>
        <end position="60"/>
    </location>
</feature>
<dbReference type="PROSITE" id="PS00191">
    <property type="entry name" value="CYTOCHROME_B5_1"/>
    <property type="match status" value="1"/>
</dbReference>
<comment type="similarity">
    <text evidence="4">Belongs to the cytochrome b5 family.</text>
</comment>
<gene>
    <name evidence="7" type="ORF">EC973_002947</name>
</gene>
<dbReference type="OrthoDB" id="432299at2759"/>
<dbReference type="EMBL" id="JABAYA010000188">
    <property type="protein sequence ID" value="KAF7722557.1"/>
    <property type="molecule type" value="Genomic_DNA"/>
</dbReference>
<dbReference type="PANTHER" id="PTHR46237:SF1">
    <property type="entry name" value="CYTOCHROME B5 REDUCTASE 4"/>
    <property type="match status" value="1"/>
</dbReference>
<dbReference type="GO" id="GO:0020037">
    <property type="term" value="F:heme binding"/>
    <property type="evidence" value="ECO:0007669"/>
    <property type="project" value="UniProtKB-UniRule"/>
</dbReference>
<feature type="region of interest" description="Disordered" evidence="5">
    <location>
        <begin position="1"/>
        <end position="22"/>
    </location>
</feature>
<dbReference type="FunFam" id="3.10.120.10:FF:000001">
    <property type="entry name" value="Cytochrome b5 reductase 4"/>
    <property type="match status" value="1"/>
</dbReference>
<dbReference type="InterPro" id="IPR001199">
    <property type="entry name" value="Cyt_B5-like_heme/steroid-bd"/>
</dbReference>
<dbReference type="InterPro" id="IPR018506">
    <property type="entry name" value="Cyt_B5_heme-BS"/>
</dbReference>
<evidence type="ECO:0000313" key="7">
    <source>
        <dbReference type="EMBL" id="KAF7722557.1"/>
    </source>
</evidence>
<dbReference type="GO" id="GO:0046872">
    <property type="term" value="F:metal ion binding"/>
    <property type="evidence" value="ECO:0007669"/>
    <property type="project" value="UniProtKB-UniRule"/>
</dbReference>
<proteinExistence type="inferred from homology"/>
<feature type="domain" description="Cytochrome b5 heme-binding" evidence="6">
    <location>
        <begin position="86"/>
        <end position="162"/>
    </location>
</feature>
<dbReference type="PROSITE" id="PS50255">
    <property type="entry name" value="CYTOCHROME_B5_2"/>
    <property type="match status" value="1"/>
</dbReference>
<evidence type="ECO:0000256" key="1">
    <source>
        <dbReference type="ARBA" id="ARBA00022617"/>
    </source>
</evidence>